<evidence type="ECO:0000256" key="4">
    <source>
        <dbReference type="ARBA" id="ARBA00022825"/>
    </source>
</evidence>
<dbReference type="InterPro" id="IPR015500">
    <property type="entry name" value="Peptidase_S8_subtilisin-rel"/>
</dbReference>
<keyword evidence="3" id="KW-0378">Hydrolase</keyword>
<accession>A0A0F8ZXK1</accession>
<evidence type="ECO:0000313" key="6">
    <source>
        <dbReference type="EMBL" id="KKK98583.1"/>
    </source>
</evidence>
<name>A0A0F8ZXK1_9ZZZZ</name>
<dbReference type="Pfam" id="PF00082">
    <property type="entry name" value="Peptidase_S8"/>
    <property type="match status" value="1"/>
</dbReference>
<comment type="similarity">
    <text evidence="1">Belongs to the peptidase S8 family.</text>
</comment>
<evidence type="ECO:0000259" key="5">
    <source>
        <dbReference type="Pfam" id="PF00082"/>
    </source>
</evidence>
<keyword evidence="2" id="KW-0645">Protease</keyword>
<dbReference type="AlphaFoldDB" id="A0A0F8ZXK1"/>
<dbReference type="PROSITE" id="PS51892">
    <property type="entry name" value="SUBTILASE"/>
    <property type="match status" value="1"/>
</dbReference>
<dbReference type="GO" id="GO:0004252">
    <property type="term" value="F:serine-type endopeptidase activity"/>
    <property type="evidence" value="ECO:0007669"/>
    <property type="project" value="InterPro"/>
</dbReference>
<dbReference type="EMBL" id="LAZR01045561">
    <property type="protein sequence ID" value="KKK98583.1"/>
    <property type="molecule type" value="Genomic_DNA"/>
</dbReference>
<dbReference type="InterPro" id="IPR036852">
    <property type="entry name" value="Peptidase_S8/S53_dom_sf"/>
</dbReference>
<reference evidence="6" key="1">
    <citation type="journal article" date="2015" name="Nature">
        <title>Complex archaea that bridge the gap between prokaryotes and eukaryotes.</title>
        <authorList>
            <person name="Spang A."/>
            <person name="Saw J.H."/>
            <person name="Jorgensen S.L."/>
            <person name="Zaremba-Niedzwiedzka K."/>
            <person name="Martijn J."/>
            <person name="Lind A.E."/>
            <person name="van Eijk R."/>
            <person name="Schleper C."/>
            <person name="Guy L."/>
            <person name="Ettema T.J."/>
        </authorList>
    </citation>
    <scope>NUCLEOTIDE SEQUENCE</scope>
</reference>
<keyword evidence="4" id="KW-0720">Serine protease</keyword>
<dbReference type="SUPFAM" id="SSF52743">
    <property type="entry name" value="Subtilisin-like"/>
    <property type="match status" value="1"/>
</dbReference>
<protein>
    <recommendedName>
        <fullName evidence="5">Peptidase S8/S53 domain-containing protein</fullName>
    </recommendedName>
</protein>
<comment type="caution">
    <text evidence="6">The sequence shown here is derived from an EMBL/GenBank/DDBJ whole genome shotgun (WGS) entry which is preliminary data.</text>
</comment>
<evidence type="ECO:0000256" key="2">
    <source>
        <dbReference type="ARBA" id="ARBA00022670"/>
    </source>
</evidence>
<organism evidence="6">
    <name type="scientific">marine sediment metagenome</name>
    <dbReference type="NCBI Taxonomy" id="412755"/>
    <lineage>
        <taxon>unclassified sequences</taxon>
        <taxon>metagenomes</taxon>
        <taxon>ecological metagenomes</taxon>
    </lineage>
</organism>
<dbReference type="Gene3D" id="3.40.50.200">
    <property type="entry name" value="Peptidase S8/S53 domain"/>
    <property type="match status" value="1"/>
</dbReference>
<dbReference type="InterPro" id="IPR023828">
    <property type="entry name" value="Peptidase_S8_Ser-AS"/>
</dbReference>
<dbReference type="PRINTS" id="PR00723">
    <property type="entry name" value="SUBTILISIN"/>
</dbReference>
<dbReference type="InterPro" id="IPR000209">
    <property type="entry name" value="Peptidase_S8/S53_dom"/>
</dbReference>
<sequence length="386" mass="40692">MLNPYLEKRLFALPVQPILVEFDPKEIAAVITQITGLSLPIMETIPAFGFAAITPISPEMIRRVNALPGVRMVHANQTKTIFQLPTSGEEWFPTSESRNMLEAEEAIKQGFTGEAVKVGVVDTGLDATHPQLQGAEWYSTISWPAREVLDENGHGSHVSSTAAGKLHHTPQGVTVEGVSRSPLVSVKCLGRGIGTGFTSEVINAMAVCYDKGARVINMSLGSEECQGGCEICPECRMVATLAQRGIIIVVAAGNSGPQEDSIGCPGCSPDALSVAAVDRNGEVAAFSSRGGDEFPLKPDVAAPGVNIYSGTSRGSVIDVQELAAGVGFASISGTSMSTPHVAGLCALLKQKDPQITTSQIKQTMATKGHSKDTITGWGIPKWSYFA</sequence>
<dbReference type="PANTHER" id="PTHR43806">
    <property type="entry name" value="PEPTIDASE S8"/>
    <property type="match status" value="1"/>
</dbReference>
<feature type="domain" description="Peptidase S8/S53" evidence="5">
    <location>
        <begin position="113"/>
        <end position="377"/>
    </location>
</feature>
<dbReference type="PROSITE" id="PS00136">
    <property type="entry name" value="SUBTILASE_ASP"/>
    <property type="match status" value="1"/>
</dbReference>
<dbReference type="PANTHER" id="PTHR43806:SF11">
    <property type="entry name" value="CEREVISIN-RELATED"/>
    <property type="match status" value="1"/>
</dbReference>
<dbReference type="PROSITE" id="PS00138">
    <property type="entry name" value="SUBTILASE_SER"/>
    <property type="match status" value="1"/>
</dbReference>
<dbReference type="InterPro" id="IPR023827">
    <property type="entry name" value="Peptidase_S8_Asp-AS"/>
</dbReference>
<dbReference type="GO" id="GO:0006508">
    <property type="term" value="P:proteolysis"/>
    <property type="evidence" value="ECO:0007669"/>
    <property type="project" value="UniProtKB-KW"/>
</dbReference>
<gene>
    <name evidence="6" type="ORF">LCGC14_2641310</name>
</gene>
<evidence type="ECO:0000256" key="3">
    <source>
        <dbReference type="ARBA" id="ARBA00022801"/>
    </source>
</evidence>
<dbReference type="InterPro" id="IPR050131">
    <property type="entry name" value="Peptidase_S8_subtilisin-like"/>
</dbReference>
<evidence type="ECO:0000256" key="1">
    <source>
        <dbReference type="ARBA" id="ARBA00011073"/>
    </source>
</evidence>
<dbReference type="InterPro" id="IPR022398">
    <property type="entry name" value="Peptidase_S8_His-AS"/>
</dbReference>
<dbReference type="PROSITE" id="PS00137">
    <property type="entry name" value="SUBTILASE_HIS"/>
    <property type="match status" value="1"/>
</dbReference>
<proteinExistence type="inferred from homology"/>